<keyword evidence="2" id="KW-1185">Reference proteome</keyword>
<evidence type="ECO:0000313" key="2">
    <source>
        <dbReference type="Proteomes" id="UP000887159"/>
    </source>
</evidence>
<accession>A0A8X6SD56</accession>
<dbReference type="AlphaFoldDB" id="A0A8X6SD56"/>
<proteinExistence type="predicted"/>
<protein>
    <submittedName>
        <fullName evidence="1">Transposable element Tcb2 transposase</fullName>
    </submittedName>
</protein>
<dbReference type="EMBL" id="BMAU01021305">
    <property type="protein sequence ID" value="GFY11369.1"/>
    <property type="molecule type" value="Genomic_DNA"/>
</dbReference>
<dbReference type="Proteomes" id="UP000887159">
    <property type="component" value="Unassembled WGS sequence"/>
</dbReference>
<comment type="caution">
    <text evidence="1">The sequence shown here is derived from an EMBL/GenBank/DDBJ whole genome shotgun (WGS) entry which is preliminary data.</text>
</comment>
<reference evidence="1" key="1">
    <citation type="submission" date="2020-08" db="EMBL/GenBank/DDBJ databases">
        <title>Multicomponent nature underlies the extraordinary mechanical properties of spider dragline silk.</title>
        <authorList>
            <person name="Kono N."/>
            <person name="Nakamura H."/>
            <person name="Mori M."/>
            <person name="Yoshida Y."/>
            <person name="Ohtoshi R."/>
            <person name="Malay A.D."/>
            <person name="Moran D.A.P."/>
            <person name="Tomita M."/>
            <person name="Numata K."/>
            <person name="Arakawa K."/>
        </authorList>
    </citation>
    <scope>NUCLEOTIDE SEQUENCE</scope>
</reference>
<evidence type="ECO:0000313" key="1">
    <source>
        <dbReference type="EMBL" id="GFY11369.1"/>
    </source>
</evidence>
<organism evidence="1 2">
    <name type="scientific">Trichonephila clavipes</name>
    <name type="common">Golden silk orbweaver</name>
    <name type="synonym">Nephila clavipes</name>
    <dbReference type="NCBI Taxonomy" id="2585209"/>
    <lineage>
        <taxon>Eukaryota</taxon>
        <taxon>Metazoa</taxon>
        <taxon>Ecdysozoa</taxon>
        <taxon>Arthropoda</taxon>
        <taxon>Chelicerata</taxon>
        <taxon>Arachnida</taxon>
        <taxon>Araneae</taxon>
        <taxon>Araneomorphae</taxon>
        <taxon>Entelegynae</taxon>
        <taxon>Araneoidea</taxon>
        <taxon>Nephilidae</taxon>
        <taxon>Trichonephila</taxon>
    </lineage>
</organism>
<name>A0A8X6SD56_TRICX</name>
<gene>
    <name evidence="1" type="primary">X975_02180</name>
    <name evidence="1" type="ORF">TNCV_3182201</name>
</gene>
<sequence length="84" mass="9703">MAKRNHLDDFTRGRIIGKLKEGRSLTSLAEEFIINRERELIVLSRSLKVFQPIGTAVKKLFGDQPRITTAMEDSYIDLQSRRAR</sequence>